<comment type="caution">
    <text evidence="9">The sequence shown here is derived from an EMBL/GenBank/DDBJ whole genome shotgun (WGS) entry which is preliminary data.</text>
</comment>
<dbReference type="InterPro" id="IPR046341">
    <property type="entry name" value="SET_dom_sf"/>
</dbReference>
<evidence type="ECO:0000313" key="9">
    <source>
        <dbReference type="EMBL" id="MBB5039058.1"/>
    </source>
</evidence>
<evidence type="ECO:0000259" key="7">
    <source>
        <dbReference type="PROSITE" id="PS50280"/>
    </source>
</evidence>
<dbReference type="Proteomes" id="UP000534294">
    <property type="component" value="Unassembled WGS sequence"/>
</dbReference>
<dbReference type="InterPro" id="IPR003616">
    <property type="entry name" value="Post-SET_dom"/>
</dbReference>
<dbReference type="PROSITE" id="PS50280">
    <property type="entry name" value="SET"/>
    <property type="match status" value="1"/>
</dbReference>
<dbReference type="EMBL" id="JACHIF010000007">
    <property type="protein sequence ID" value="MBB5039058.1"/>
    <property type="molecule type" value="Genomic_DNA"/>
</dbReference>
<evidence type="ECO:0000256" key="3">
    <source>
        <dbReference type="ARBA" id="ARBA00022603"/>
    </source>
</evidence>
<evidence type="ECO:0000259" key="8">
    <source>
        <dbReference type="PROSITE" id="PS50868"/>
    </source>
</evidence>
<evidence type="ECO:0000256" key="2">
    <source>
        <dbReference type="ARBA" id="ARBA00022454"/>
    </source>
</evidence>
<dbReference type="InterPro" id="IPR001214">
    <property type="entry name" value="SET_dom"/>
</dbReference>
<organism evidence="9 10">
    <name type="scientific">Prosthecobacter dejongeii</name>
    <dbReference type="NCBI Taxonomy" id="48465"/>
    <lineage>
        <taxon>Bacteria</taxon>
        <taxon>Pseudomonadati</taxon>
        <taxon>Verrucomicrobiota</taxon>
        <taxon>Verrucomicrobiia</taxon>
        <taxon>Verrucomicrobiales</taxon>
        <taxon>Verrucomicrobiaceae</taxon>
        <taxon>Prosthecobacter</taxon>
    </lineage>
</organism>
<protein>
    <recommendedName>
        <fullName evidence="11">SET domain-containing protein</fullName>
    </recommendedName>
</protein>
<dbReference type="GO" id="GO:0005694">
    <property type="term" value="C:chromosome"/>
    <property type="evidence" value="ECO:0007669"/>
    <property type="project" value="UniProtKB-SubCell"/>
</dbReference>
<name>A0A7W7YMS5_9BACT</name>
<comment type="subcellular location">
    <subcellularLocation>
        <location evidence="1">Chromosome</location>
    </subcellularLocation>
</comment>
<keyword evidence="10" id="KW-1185">Reference proteome</keyword>
<dbReference type="RefSeq" id="WP_184210436.1">
    <property type="nucleotide sequence ID" value="NZ_JACHIF010000007.1"/>
</dbReference>
<evidence type="ECO:0000256" key="6">
    <source>
        <dbReference type="SAM" id="MobiDB-lite"/>
    </source>
</evidence>
<dbReference type="Pfam" id="PF00856">
    <property type="entry name" value="SET"/>
    <property type="match status" value="1"/>
</dbReference>
<proteinExistence type="predicted"/>
<feature type="compositionally biased region" description="Basic residues" evidence="6">
    <location>
        <begin position="223"/>
        <end position="232"/>
    </location>
</feature>
<dbReference type="PANTHER" id="PTHR22884">
    <property type="entry name" value="SET DOMAIN PROTEINS"/>
    <property type="match status" value="1"/>
</dbReference>
<evidence type="ECO:0000256" key="4">
    <source>
        <dbReference type="ARBA" id="ARBA00022679"/>
    </source>
</evidence>
<reference evidence="9 10" key="1">
    <citation type="submission" date="2020-08" db="EMBL/GenBank/DDBJ databases">
        <title>Genomic Encyclopedia of Type Strains, Phase IV (KMG-IV): sequencing the most valuable type-strain genomes for metagenomic binning, comparative biology and taxonomic classification.</title>
        <authorList>
            <person name="Goeker M."/>
        </authorList>
    </citation>
    <scope>NUCLEOTIDE SEQUENCE [LARGE SCALE GENOMIC DNA]</scope>
    <source>
        <strain evidence="9 10">DSM 12251</strain>
    </source>
</reference>
<dbReference type="SUPFAM" id="SSF82199">
    <property type="entry name" value="SET domain"/>
    <property type="match status" value="1"/>
</dbReference>
<evidence type="ECO:0008006" key="11">
    <source>
        <dbReference type="Google" id="ProtNLM"/>
    </source>
</evidence>
<gene>
    <name evidence="9" type="ORF">HNQ64_003327</name>
</gene>
<sequence length="232" mass="25908">MPDFPSGIGTTSAAHRLMPTVTPQKWWIVRRSAIHQRGIFSRTFIPAGTPIIEYTGEKITKAESERRGNALAARAAKTGGAAVYIFTLNKTHDLDGSTSGNTARLINHSCEPNCEAFISRGRIWIHAKYDIPEGEELSFNYGFALDTWEDHPCRCGKPSCVGYIVDEQYWPKLRRILKARAQRAEKIAALEARAAELQQQLDELGEPTSPTTKVAQKETAKVPQKKRSSRKK</sequence>
<feature type="region of interest" description="Disordered" evidence="6">
    <location>
        <begin position="201"/>
        <end position="232"/>
    </location>
</feature>
<evidence type="ECO:0000313" key="10">
    <source>
        <dbReference type="Proteomes" id="UP000534294"/>
    </source>
</evidence>
<evidence type="ECO:0000256" key="5">
    <source>
        <dbReference type="ARBA" id="ARBA00022691"/>
    </source>
</evidence>
<keyword evidence="3" id="KW-0489">Methyltransferase</keyword>
<dbReference type="GO" id="GO:0032259">
    <property type="term" value="P:methylation"/>
    <property type="evidence" value="ECO:0007669"/>
    <property type="project" value="UniProtKB-KW"/>
</dbReference>
<feature type="domain" description="Post-SET" evidence="8">
    <location>
        <begin position="149"/>
        <end position="165"/>
    </location>
</feature>
<keyword evidence="2" id="KW-0158">Chromosome</keyword>
<dbReference type="Gene3D" id="2.170.270.10">
    <property type="entry name" value="SET domain"/>
    <property type="match status" value="1"/>
</dbReference>
<accession>A0A7W7YMS5</accession>
<keyword evidence="4" id="KW-0808">Transferase</keyword>
<dbReference type="AlphaFoldDB" id="A0A7W7YMS5"/>
<dbReference type="InterPro" id="IPR050777">
    <property type="entry name" value="SET2_Histone-Lys_MeTrsfase"/>
</dbReference>
<dbReference type="PROSITE" id="PS50868">
    <property type="entry name" value="POST_SET"/>
    <property type="match status" value="1"/>
</dbReference>
<dbReference type="GO" id="GO:0008168">
    <property type="term" value="F:methyltransferase activity"/>
    <property type="evidence" value="ECO:0007669"/>
    <property type="project" value="UniProtKB-KW"/>
</dbReference>
<feature type="domain" description="SET" evidence="7">
    <location>
        <begin position="25"/>
        <end position="142"/>
    </location>
</feature>
<evidence type="ECO:0000256" key="1">
    <source>
        <dbReference type="ARBA" id="ARBA00004286"/>
    </source>
</evidence>
<dbReference type="SMART" id="SM00317">
    <property type="entry name" value="SET"/>
    <property type="match status" value="1"/>
</dbReference>
<keyword evidence="5" id="KW-0949">S-adenosyl-L-methionine</keyword>